<gene>
    <name evidence="1" type="ORF">FVE85_1520</name>
    <name evidence="2" type="ORF">FVE85_1526</name>
</gene>
<organism evidence="1 3">
    <name type="scientific">Porphyridium purpureum</name>
    <name type="common">Red alga</name>
    <name type="synonym">Porphyridium cruentum</name>
    <dbReference type="NCBI Taxonomy" id="35688"/>
    <lineage>
        <taxon>Eukaryota</taxon>
        <taxon>Rhodophyta</taxon>
        <taxon>Bangiophyceae</taxon>
        <taxon>Porphyridiales</taxon>
        <taxon>Porphyridiaceae</taxon>
        <taxon>Porphyridium</taxon>
    </lineage>
</organism>
<accession>A0A5J4YVR7</accession>
<dbReference type="Proteomes" id="UP000324585">
    <property type="component" value="Unassembled WGS sequence"/>
</dbReference>
<reference evidence="3" key="1">
    <citation type="journal article" date="2019" name="Nat. Commun.">
        <title>Expansion of phycobilisome linker gene families in mesophilic red algae.</title>
        <authorList>
            <person name="Lee J."/>
            <person name="Kim D."/>
            <person name="Bhattacharya D."/>
            <person name="Yoon H.S."/>
        </authorList>
    </citation>
    <scope>NUCLEOTIDE SEQUENCE [LARGE SCALE GENOMIC DNA]</scope>
    <source>
        <strain evidence="3">CCMP 1328</strain>
    </source>
</reference>
<dbReference type="AlphaFoldDB" id="A0A5J4YVR7"/>
<dbReference type="OrthoDB" id="422827at2759"/>
<evidence type="ECO:0000313" key="3">
    <source>
        <dbReference type="Proteomes" id="UP000324585"/>
    </source>
</evidence>
<sequence>MTSVSASEGSGIGTCKGGRLDVIAEEMGLEGLGEIAPRFTEQNVHERVALAFSEDDLRTALGTGLTVGERKRMV</sequence>
<dbReference type="EMBL" id="VRMN01000003">
    <property type="protein sequence ID" value="KAA8495371.1"/>
    <property type="molecule type" value="Genomic_DNA"/>
</dbReference>
<evidence type="ECO:0000313" key="1">
    <source>
        <dbReference type="EMBL" id="KAA8495365.1"/>
    </source>
</evidence>
<name>A0A5J4YVR7_PORPP</name>
<dbReference type="EMBL" id="VRMN01000003">
    <property type="protein sequence ID" value="KAA8495365.1"/>
    <property type="molecule type" value="Genomic_DNA"/>
</dbReference>
<reference evidence="1" key="2">
    <citation type="submission" date="2019-09" db="EMBL/GenBank/DDBJ databases">
        <title>Expansion of phycobilisome linker gene families in mesophilic red algae.</title>
        <authorList>
            <person name="Lee J."/>
        </authorList>
    </citation>
    <scope>NUCLEOTIDE SEQUENCE [LARGE SCALE GENOMIC DNA]</scope>
    <source>
        <strain evidence="1">CCMP 1328</strain>
        <tissue evidence="1">Unicellular</tissue>
    </source>
</reference>
<proteinExistence type="predicted"/>
<protein>
    <submittedName>
        <fullName evidence="1">Uncharacterized protein</fullName>
    </submittedName>
</protein>
<comment type="caution">
    <text evidence="1">The sequence shown here is derived from an EMBL/GenBank/DDBJ whole genome shotgun (WGS) entry which is preliminary data.</text>
</comment>
<keyword evidence="3" id="KW-1185">Reference proteome</keyword>
<evidence type="ECO:0000313" key="2">
    <source>
        <dbReference type="EMBL" id="KAA8495371.1"/>
    </source>
</evidence>